<organism evidence="4 5">
    <name type="scientific">Dinothrombium tinctorium</name>
    <dbReference type="NCBI Taxonomy" id="1965070"/>
    <lineage>
        <taxon>Eukaryota</taxon>
        <taxon>Metazoa</taxon>
        <taxon>Ecdysozoa</taxon>
        <taxon>Arthropoda</taxon>
        <taxon>Chelicerata</taxon>
        <taxon>Arachnida</taxon>
        <taxon>Acari</taxon>
        <taxon>Acariformes</taxon>
        <taxon>Trombidiformes</taxon>
        <taxon>Prostigmata</taxon>
        <taxon>Anystina</taxon>
        <taxon>Parasitengona</taxon>
        <taxon>Trombidioidea</taxon>
        <taxon>Trombidiidae</taxon>
        <taxon>Dinothrombium</taxon>
    </lineage>
</organism>
<dbReference type="GO" id="GO:0006633">
    <property type="term" value="P:fatty acid biosynthetic process"/>
    <property type="evidence" value="ECO:0007669"/>
    <property type="project" value="TreeGrafter"/>
</dbReference>
<accession>A0A3S3RFA0</accession>
<keyword evidence="1" id="KW-0596">Phosphopantetheine</keyword>
<dbReference type="GO" id="GO:0004312">
    <property type="term" value="F:fatty acid synthase activity"/>
    <property type="evidence" value="ECO:0007669"/>
    <property type="project" value="TreeGrafter"/>
</dbReference>
<dbReference type="SMART" id="SM00825">
    <property type="entry name" value="PKS_KS"/>
    <property type="match status" value="1"/>
</dbReference>
<dbReference type="GO" id="GO:0005737">
    <property type="term" value="C:cytoplasm"/>
    <property type="evidence" value="ECO:0007669"/>
    <property type="project" value="TreeGrafter"/>
</dbReference>
<evidence type="ECO:0000259" key="3">
    <source>
        <dbReference type="PROSITE" id="PS52004"/>
    </source>
</evidence>
<protein>
    <recommendedName>
        <fullName evidence="3">Ketosynthase family 3 (KS3) domain-containing protein</fullName>
    </recommendedName>
</protein>
<comment type="caution">
    <text evidence="4">The sequence shown here is derived from an EMBL/GenBank/DDBJ whole genome shotgun (WGS) entry which is preliminary data.</text>
</comment>
<dbReference type="Proteomes" id="UP000285301">
    <property type="component" value="Unassembled WGS sequence"/>
</dbReference>
<dbReference type="InterPro" id="IPR016039">
    <property type="entry name" value="Thiolase-like"/>
</dbReference>
<dbReference type="STRING" id="1965070.A0A3S3RFA0"/>
<keyword evidence="2" id="KW-0597">Phosphoprotein</keyword>
<evidence type="ECO:0000256" key="2">
    <source>
        <dbReference type="ARBA" id="ARBA00022553"/>
    </source>
</evidence>
<sequence length="300" mass="32368">MADKDFPVAVIGIACRLPQAENSSQFWEFICEKRDANGDLPVERAKDLEHLAQKVDPENFVNANSPFFTGCFFESIDKFDANFFGISPEEAQYIDPQQRFFLRTGWEAIEDAGIAASIFGSETGVYIGYPEEKYLKILPHINRAAALGTHPPFIAARLSYTLNLRGPSFLVNAACSASLVAAHVACEGLKNGDCKIAIAGGVTIDCLPICVKSNIWNLAGFVKQGAQCRPFDDNAEYMVIGEGSAAIVMKPLQDAISDGNHIYGVICSSVVNQNGLTNGLSTPHPGGQCDLLVSAWNKAA</sequence>
<dbReference type="Pfam" id="PF00109">
    <property type="entry name" value="ketoacyl-synt"/>
    <property type="match status" value="1"/>
</dbReference>
<keyword evidence="5" id="KW-1185">Reference proteome</keyword>
<dbReference type="Gene3D" id="3.40.47.10">
    <property type="match status" value="1"/>
</dbReference>
<dbReference type="CDD" id="cd00833">
    <property type="entry name" value="PKS"/>
    <property type="match status" value="1"/>
</dbReference>
<dbReference type="PANTHER" id="PTHR43775:SF37">
    <property type="entry name" value="SI:DKEY-61P9.11"/>
    <property type="match status" value="1"/>
</dbReference>
<dbReference type="InterPro" id="IPR050091">
    <property type="entry name" value="PKS_NRPS_Biosynth_Enz"/>
</dbReference>
<dbReference type="OrthoDB" id="329835at2759"/>
<dbReference type="InterPro" id="IPR014030">
    <property type="entry name" value="Ketoacyl_synth_N"/>
</dbReference>
<feature type="domain" description="Ketosynthase family 3 (KS3)" evidence="3">
    <location>
        <begin position="5"/>
        <end position="300"/>
    </location>
</feature>
<gene>
    <name evidence="4" type="ORF">B4U79_10660</name>
</gene>
<dbReference type="InterPro" id="IPR020841">
    <property type="entry name" value="PKS_Beta-ketoAc_synthase_dom"/>
</dbReference>
<evidence type="ECO:0000313" key="5">
    <source>
        <dbReference type="Proteomes" id="UP000285301"/>
    </source>
</evidence>
<proteinExistence type="predicted"/>
<name>A0A3S3RFA0_9ACAR</name>
<dbReference type="PROSITE" id="PS52004">
    <property type="entry name" value="KS3_2"/>
    <property type="match status" value="1"/>
</dbReference>
<dbReference type="GO" id="GO:0005886">
    <property type="term" value="C:plasma membrane"/>
    <property type="evidence" value="ECO:0007669"/>
    <property type="project" value="TreeGrafter"/>
</dbReference>
<feature type="non-terminal residue" evidence="4">
    <location>
        <position position="300"/>
    </location>
</feature>
<dbReference type="AlphaFoldDB" id="A0A3S3RFA0"/>
<dbReference type="SUPFAM" id="SSF53901">
    <property type="entry name" value="Thiolase-like"/>
    <property type="match status" value="1"/>
</dbReference>
<evidence type="ECO:0000256" key="1">
    <source>
        <dbReference type="ARBA" id="ARBA00022450"/>
    </source>
</evidence>
<dbReference type="EMBL" id="NCKU01012625">
    <property type="protein sequence ID" value="RWS00026.1"/>
    <property type="molecule type" value="Genomic_DNA"/>
</dbReference>
<reference evidence="4 5" key="1">
    <citation type="journal article" date="2018" name="Gigascience">
        <title>Genomes of trombidid mites reveal novel predicted allergens and laterally-transferred genes associated with secondary metabolism.</title>
        <authorList>
            <person name="Dong X."/>
            <person name="Chaisiri K."/>
            <person name="Xia D."/>
            <person name="Armstrong S.D."/>
            <person name="Fang Y."/>
            <person name="Donnelly M.J."/>
            <person name="Kadowaki T."/>
            <person name="McGarry J.W."/>
            <person name="Darby A.C."/>
            <person name="Makepeace B.L."/>
        </authorList>
    </citation>
    <scope>NUCLEOTIDE SEQUENCE [LARGE SCALE GENOMIC DNA]</scope>
    <source>
        <strain evidence="4">UoL-WK</strain>
    </source>
</reference>
<evidence type="ECO:0000313" key="4">
    <source>
        <dbReference type="EMBL" id="RWS00026.1"/>
    </source>
</evidence>
<dbReference type="PANTHER" id="PTHR43775">
    <property type="entry name" value="FATTY ACID SYNTHASE"/>
    <property type="match status" value="1"/>
</dbReference>